<sequence length="119" mass="12368">MARKFNGYGRGGAGMGGGMNMSAMIKKAQKMQEEMVKAQEELGNKEYTATAGGGAVTAVVKGSNNLVSLKLDPEAVDPDDVEMLQDLIVTAVNQALKQADEESAAIMKQATGGGMPGLF</sequence>
<dbReference type="Pfam" id="PF02575">
    <property type="entry name" value="YbaB_DNA_bd"/>
    <property type="match status" value="1"/>
</dbReference>
<dbReference type="InterPro" id="IPR004401">
    <property type="entry name" value="YbaB/EbfC"/>
</dbReference>
<dbReference type="Proteomes" id="UP000783588">
    <property type="component" value="Unassembled WGS sequence"/>
</dbReference>
<comment type="subcellular location">
    <subcellularLocation>
        <location evidence="1">Cytoplasm</location>
        <location evidence="1">Nucleoid</location>
    </subcellularLocation>
</comment>
<dbReference type="PANTHER" id="PTHR33449">
    <property type="entry name" value="NUCLEOID-ASSOCIATED PROTEIN YBAB"/>
    <property type="match status" value="1"/>
</dbReference>
<evidence type="ECO:0000256" key="1">
    <source>
        <dbReference type="HAMAP-Rule" id="MF_00274"/>
    </source>
</evidence>
<keyword evidence="1" id="KW-0963">Cytoplasm</keyword>
<proteinExistence type="inferred from homology"/>
<feature type="coiled-coil region" evidence="2">
    <location>
        <begin position="21"/>
        <end position="48"/>
    </location>
</feature>
<keyword evidence="2" id="KW-0175">Coiled coil</keyword>
<accession>A0ABS6ESR4</accession>
<comment type="similarity">
    <text evidence="1">Belongs to the YbaB/EbfC family.</text>
</comment>
<organism evidence="3 4">
    <name type="scientific">Butyricicoccus intestinisimiae</name>
    <dbReference type="NCBI Taxonomy" id="2841509"/>
    <lineage>
        <taxon>Bacteria</taxon>
        <taxon>Bacillati</taxon>
        <taxon>Bacillota</taxon>
        <taxon>Clostridia</taxon>
        <taxon>Eubacteriales</taxon>
        <taxon>Butyricicoccaceae</taxon>
        <taxon>Butyricicoccus</taxon>
    </lineage>
</organism>
<name>A0ABS6ESR4_9FIRM</name>
<comment type="caution">
    <text evidence="3">The sequence shown here is derived from an EMBL/GenBank/DDBJ whole genome shotgun (WGS) entry which is preliminary data.</text>
</comment>
<keyword evidence="4" id="KW-1185">Reference proteome</keyword>
<dbReference type="PIRSF" id="PIRSF004555">
    <property type="entry name" value="UCP004555"/>
    <property type="match status" value="1"/>
</dbReference>
<protein>
    <recommendedName>
        <fullName evidence="1">Nucleoid-associated protein KQI75_04385</fullName>
    </recommendedName>
</protein>
<reference evidence="3 4" key="1">
    <citation type="submission" date="2021-06" db="EMBL/GenBank/DDBJ databases">
        <authorList>
            <person name="Sun Q."/>
            <person name="Li D."/>
        </authorList>
    </citation>
    <scope>NUCLEOTIDE SEQUENCE [LARGE SCALE GENOMIC DNA]</scope>
    <source>
        <strain evidence="3 4">MSJd-7</strain>
    </source>
</reference>
<dbReference type="EMBL" id="JAHLQI010000002">
    <property type="protein sequence ID" value="MBU5489864.1"/>
    <property type="molecule type" value="Genomic_DNA"/>
</dbReference>
<evidence type="ECO:0000313" key="4">
    <source>
        <dbReference type="Proteomes" id="UP000783588"/>
    </source>
</evidence>
<dbReference type="HAMAP" id="MF_00274">
    <property type="entry name" value="DNA_YbaB_EbfC"/>
    <property type="match status" value="1"/>
</dbReference>
<comment type="subunit">
    <text evidence="1">Homodimer.</text>
</comment>
<keyword evidence="1" id="KW-0238">DNA-binding</keyword>
<evidence type="ECO:0000256" key="2">
    <source>
        <dbReference type="SAM" id="Coils"/>
    </source>
</evidence>
<comment type="function">
    <text evidence="1">Binds to DNA and alters its conformation. May be involved in regulation of gene expression, nucleoid organization and DNA protection.</text>
</comment>
<dbReference type="PANTHER" id="PTHR33449:SF1">
    <property type="entry name" value="NUCLEOID-ASSOCIATED PROTEIN YBAB"/>
    <property type="match status" value="1"/>
</dbReference>
<gene>
    <name evidence="3" type="ORF">KQI75_04385</name>
</gene>
<evidence type="ECO:0000313" key="3">
    <source>
        <dbReference type="EMBL" id="MBU5489864.1"/>
    </source>
</evidence>
<dbReference type="NCBIfam" id="TIGR00103">
    <property type="entry name" value="DNA_YbaB_EbfC"/>
    <property type="match status" value="1"/>
</dbReference>
<dbReference type="RefSeq" id="WP_216469521.1">
    <property type="nucleotide sequence ID" value="NZ_JAHLQI010000002.1"/>
</dbReference>